<dbReference type="Proteomes" id="UP000826195">
    <property type="component" value="Unassembled WGS sequence"/>
</dbReference>
<gene>
    <name evidence="1" type="ORF">KQX54_019906</name>
</gene>
<reference evidence="1 2" key="1">
    <citation type="journal article" date="2021" name="J. Hered.">
        <title>A chromosome-level genome assembly of the parasitoid wasp, Cotesia glomerata (Hymenoptera: Braconidae).</title>
        <authorList>
            <person name="Pinto B.J."/>
            <person name="Weis J.J."/>
            <person name="Gamble T."/>
            <person name="Ode P.J."/>
            <person name="Paul R."/>
            <person name="Zaspel J.M."/>
        </authorList>
    </citation>
    <scope>NUCLEOTIDE SEQUENCE [LARGE SCALE GENOMIC DNA]</scope>
    <source>
        <strain evidence="1">CgM1</strain>
    </source>
</reference>
<name>A0AAV7HLM1_COTGL</name>
<sequence length="87" mass="10340">MFCLDKKWKKKKSKRRKRKRRGWFYGRWKVEGIQASLIFPRGSGEPDRSLQPPEWSDSKAEEYTVESGVLLYVKSPASCLERREQSM</sequence>
<dbReference type="AlphaFoldDB" id="A0AAV7HLM1"/>
<evidence type="ECO:0000313" key="1">
    <source>
        <dbReference type="EMBL" id="KAH0540780.1"/>
    </source>
</evidence>
<proteinExistence type="predicted"/>
<keyword evidence="2" id="KW-1185">Reference proteome</keyword>
<dbReference type="EMBL" id="JAHXZJ010002609">
    <property type="protein sequence ID" value="KAH0540780.1"/>
    <property type="molecule type" value="Genomic_DNA"/>
</dbReference>
<evidence type="ECO:0000313" key="2">
    <source>
        <dbReference type="Proteomes" id="UP000826195"/>
    </source>
</evidence>
<accession>A0AAV7HLM1</accession>
<comment type="caution">
    <text evidence="1">The sequence shown here is derived from an EMBL/GenBank/DDBJ whole genome shotgun (WGS) entry which is preliminary data.</text>
</comment>
<protein>
    <submittedName>
        <fullName evidence="1">Uncharacterized protein</fullName>
    </submittedName>
</protein>
<organism evidence="1 2">
    <name type="scientific">Cotesia glomerata</name>
    <name type="common">Lepidopteran parasitic wasp</name>
    <name type="synonym">Apanteles glomeratus</name>
    <dbReference type="NCBI Taxonomy" id="32391"/>
    <lineage>
        <taxon>Eukaryota</taxon>
        <taxon>Metazoa</taxon>
        <taxon>Ecdysozoa</taxon>
        <taxon>Arthropoda</taxon>
        <taxon>Hexapoda</taxon>
        <taxon>Insecta</taxon>
        <taxon>Pterygota</taxon>
        <taxon>Neoptera</taxon>
        <taxon>Endopterygota</taxon>
        <taxon>Hymenoptera</taxon>
        <taxon>Apocrita</taxon>
        <taxon>Ichneumonoidea</taxon>
        <taxon>Braconidae</taxon>
        <taxon>Microgastrinae</taxon>
        <taxon>Cotesia</taxon>
    </lineage>
</organism>